<protein>
    <submittedName>
        <fullName evidence="3">Uncharacterized protein</fullName>
    </submittedName>
</protein>
<keyword evidence="4" id="KW-1185">Reference proteome</keyword>
<accession>A0A1B0A274</accession>
<feature type="region of interest" description="Disordered" evidence="1">
    <location>
        <begin position="42"/>
        <end position="65"/>
    </location>
</feature>
<reference evidence="4" key="1">
    <citation type="submission" date="2014-03" db="EMBL/GenBank/DDBJ databases">
        <authorList>
            <person name="Aksoy S."/>
            <person name="Warren W."/>
            <person name="Wilson R.K."/>
        </authorList>
    </citation>
    <scope>NUCLEOTIDE SEQUENCE [LARGE SCALE GENOMIC DNA]</scope>
    <source>
        <strain evidence="4">IAEA</strain>
    </source>
</reference>
<feature type="chain" id="PRO_5008403398" evidence="2">
    <location>
        <begin position="23"/>
        <end position="216"/>
    </location>
</feature>
<dbReference type="Proteomes" id="UP000092445">
    <property type="component" value="Unassembled WGS sequence"/>
</dbReference>
<proteinExistence type="predicted"/>
<feature type="compositionally biased region" description="Low complexity" evidence="1">
    <location>
        <begin position="42"/>
        <end position="60"/>
    </location>
</feature>
<evidence type="ECO:0000313" key="4">
    <source>
        <dbReference type="Proteomes" id="UP000092445"/>
    </source>
</evidence>
<sequence length="216" mass="23215">MKCSLLFVLCILLASSSWICSAQLIKWGGELSFGGGIDRQLGSGSRRGSESGSLSTGSGSFPRRGGDEGGGVAWVLAGPLEGYFSLLVSHIFCNTTKTLSIKFKLSEQILADLQIMKIYFNYLLNEYKIGVELNLLATATAAATTATSTSAATTTTALRLCRNIDHSKRSKSDTLSGNYLRFNSACIPYTLLYPATYIKFVLQGQNSLVTGDETAY</sequence>
<dbReference type="AlphaFoldDB" id="A0A1B0A274"/>
<dbReference type="EnsemblMetazoa" id="GPAI032204-RA">
    <property type="protein sequence ID" value="GPAI032204-PA"/>
    <property type="gene ID" value="GPAI032204"/>
</dbReference>
<evidence type="ECO:0000313" key="3">
    <source>
        <dbReference type="EnsemblMetazoa" id="GPAI032204-PA"/>
    </source>
</evidence>
<reference evidence="3" key="2">
    <citation type="submission" date="2020-05" db="UniProtKB">
        <authorList>
            <consortium name="EnsemblMetazoa"/>
        </authorList>
    </citation>
    <scope>IDENTIFICATION</scope>
    <source>
        <strain evidence="3">IAEA</strain>
    </source>
</reference>
<organism evidence="3 4">
    <name type="scientific">Glossina pallidipes</name>
    <name type="common">Tsetse fly</name>
    <dbReference type="NCBI Taxonomy" id="7398"/>
    <lineage>
        <taxon>Eukaryota</taxon>
        <taxon>Metazoa</taxon>
        <taxon>Ecdysozoa</taxon>
        <taxon>Arthropoda</taxon>
        <taxon>Hexapoda</taxon>
        <taxon>Insecta</taxon>
        <taxon>Pterygota</taxon>
        <taxon>Neoptera</taxon>
        <taxon>Endopterygota</taxon>
        <taxon>Diptera</taxon>
        <taxon>Brachycera</taxon>
        <taxon>Muscomorpha</taxon>
        <taxon>Hippoboscoidea</taxon>
        <taxon>Glossinidae</taxon>
        <taxon>Glossina</taxon>
    </lineage>
</organism>
<evidence type="ECO:0000256" key="1">
    <source>
        <dbReference type="SAM" id="MobiDB-lite"/>
    </source>
</evidence>
<feature type="signal peptide" evidence="2">
    <location>
        <begin position="1"/>
        <end position="22"/>
    </location>
</feature>
<dbReference type="VEuPathDB" id="VectorBase:GPAI032204"/>
<keyword evidence="2" id="KW-0732">Signal</keyword>
<name>A0A1B0A274_GLOPL</name>
<evidence type="ECO:0000256" key="2">
    <source>
        <dbReference type="SAM" id="SignalP"/>
    </source>
</evidence>